<gene>
    <name evidence="1" type="ORF">DW007_03025</name>
</gene>
<name>A0A415MEB9_9FIRM</name>
<dbReference type="AlphaFoldDB" id="A0A415MEB9"/>
<sequence>MKITQTRVKQYNSTYKTVIAIDGVPVCITRSNKRASDIVSYLSGYEVEINDGKLKKQLDKIRDKK</sequence>
<proteinExistence type="predicted"/>
<evidence type="ECO:0000313" key="2">
    <source>
        <dbReference type="Proteomes" id="UP000285201"/>
    </source>
</evidence>
<comment type="caution">
    <text evidence="1">The sequence shown here is derived from an EMBL/GenBank/DDBJ whole genome shotgun (WGS) entry which is preliminary data.</text>
</comment>
<evidence type="ECO:0000313" key="1">
    <source>
        <dbReference type="EMBL" id="RHL71135.1"/>
    </source>
</evidence>
<dbReference type="EMBL" id="QROY01000002">
    <property type="protein sequence ID" value="RHL71135.1"/>
    <property type="molecule type" value="Genomic_DNA"/>
</dbReference>
<organism evidence="1 2">
    <name type="scientific">Lachnospira eligens</name>
    <dbReference type="NCBI Taxonomy" id="39485"/>
    <lineage>
        <taxon>Bacteria</taxon>
        <taxon>Bacillati</taxon>
        <taxon>Bacillota</taxon>
        <taxon>Clostridia</taxon>
        <taxon>Lachnospirales</taxon>
        <taxon>Lachnospiraceae</taxon>
        <taxon>Lachnospira</taxon>
    </lineage>
</organism>
<protein>
    <submittedName>
        <fullName evidence="1">Uncharacterized protein</fullName>
    </submittedName>
</protein>
<dbReference type="Proteomes" id="UP000285201">
    <property type="component" value="Unassembled WGS sequence"/>
</dbReference>
<accession>A0A415MEB9</accession>
<reference evidence="1 2" key="1">
    <citation type="submission" date="2018-08" db="EMBL/GenBank/DDBJ databases">
        <title>A genome reference for cultivated species of the human gut microbiota.</title>
        <authorList>
            <person name="Zou Y."/>
            <person name="Xue W."/>
            <person name="Luo G."/>
        </authorList>
    </citation>
    <scope>NUCLEOTIDE SEQUENCE [LARGE SCALE GENOMIC DNA]</scope>
    <source>
        <strain evidence="1 2">AF36-7BH</strain>
    </source>
</reference>
<dbReference type="RefSeq" id="WP_118370118.1">
    <property type="nucleotide sequence ID" value="NZ_QROY01000002.1"/>
</dbReference>